<evidence type="ECO:0000313" key="1">
    <source>
        <dbReference type="EMBL" id="KTD00032.1"/>
    </source>
</evidence>
<dbReference type="Proteomes" id="UP000054773">
    <property type="component" value="Unassembled WGS sequence"/>
</dbReference>
<organism evidence="1 2">
    <name type="scientific">Legionella erythra</name>
    <dbReference type="NCBI Taxonomy" id="448"/>
    <lineage>
        <taxon>Bacteria</taxon>
        <taxon>Pseudomonadati</taxon>
        <taxon>Pseudomonadota</taxon>
        <taxon>Gammaproteobacteria</taxon>
        <taxon>Legionellales</taxon>
        <taxon>Legionellaceae</taxon>
        <taxon>Legionella</taxon>
    </lineage>
</organism>
<dbReference type="OrthoDB" id="5652981at2"/>
<evidence type="ECO:0000313" key="2">
    <source>
        <dbReference type="Proteomes" id="UP000054773"/>
    </source>
</evidence>
<accession>A0A0W0TWK3</accession>
<dbReference type="RefSeq" id="WP_131750974.1">
    <property type="nucleotide sequence ID" value="NZ_CAAAHY010000004.1"/>
</dbReference>
<sequence>MAVDKDKLRDVLNEDQQTIQQRLNSQIGHYTDIDTEQFVSRRLNEDAQAELYRGVPLDAHHPKAPADDSGQYDPQYFRKKFIAHIAAIEAGKEPSYKGDARKRALDPASATISMQDFLGDEGVKLYRLALEEELNSREYRNALFHASTEHYPGEKWAERPAIIVSGPSASGKTVATQAAVEQAKRFLPKAEPVDYSGNDVVAIDGGKAREVSQMRKLVIQAANHKGFSGIQDLHKHSSILEKAKDSMREAVMKSDLGFVIPETFSSWSIPFHKIHDLMKKIDTLPGTKQLFSRVVGEEPSLFQKIVNFMGNRRAWKRDGFEQQPDLDLNNQRISESKAYGARGFGFGVKGSEGAEKWFKRHSKDKLSMTITNDLMLVREHPPGSQQWQEAEPGEPGVELISQRVFHYWQSLQEVDDGRSLSIADKYYANLDFKTFCREVTRPDDLIRLKQDPENPRQWLAASIHDQGALLVSQRVYDQWRFLQANSSQWLYDKQAGRLSEGDKKNLLDSQLSLEDYSKKVIIRPHIKTSSEIEITVAVDAVRNRHVKLKEELDAGQKRGRLSPEEIEALQVKISVLKGFEIALKDLNTPSKDNLIALRDDIDMKIKGLKEEGYTHKFYSATERVLKNLQSAVDKAINEFDGRPTSTQDFKEALAEIANDTAYTSNVSAGPGSVNNFV</sequence>
<comment type="caution">
    <text evidence="1">The sequence shown here is derived from an EMBL/GenBank/DDBJ whole genome shotgun (WGS) entry which is preliminary data.</text>
</comment>
<protein>
    <submittedName>
        <fullName evidence="1">Uncharacterized protein</fullName>
    </submittedName>
</protein>
<keyword evidence="2" id="KW-1185">Reference proteome</keyword>
<dbReference type="AlphaFoldDB" id="A0A0W0TWK3"/>
<name>A0A0W0TWK3_LEGER</name>
<dbReference type="EMBL" id="LNYA01000001">
    <property type="protein sequence ID" value="KTD00032.1"/>
    <property type="molecule type" value="Genomic_DNA"/>
</dbReference>
<gene>
    <name evidence="1" type="ORF">Lery_0140</name>
</gene>
<dbReference type="PATRIC" id="fig|448.7.peg.146"/>
<proteinExistence type="predicted"/>
<reference evidence="1 2" key="1">
    <citation type="submission" date="2015-11" db="EMBL/GenBank/DDBJ databases">
        <title>Genomic analysis of 38 Legionella species identifies large and diverse effector repertoires.</title>
        <authorList>
            <person name="Burstein D."/>
            <person name="Amaro F."/>
            <person name="Zusman T."/>
            <person name="Lifshitz Z."/>
            <person name="Cohen O."/>
            <person name="Gilbert J.A."/>
            <person name="Pupko T."/>
            <person name="Shuman H.A."/>
            <person name="Segal G."/>
        </authorList>
    </citation>
    <scope>NUCLEOTIDE SEQUENCE [LARGE SCALE GENOMIC DNA]</scope>
    <source>
        <strain evidence="1 2">SE-32A-C8</strain>
    </source>
</reference>